<evidence type="ECO:0000313" key="2">
    <source>
        <dbReference type="EMBL" id="KAK3345455.1"/>
    </source>
</evidence>
<dbReference type="EMBL" id="JAUEPP010000004">
    <property type="protein sequence ID" value="KAK3345455.1"/>
    <property type="molecule type" value="Genomic_DNA"/>
</dbReference>
<dbReference type="GeneID" id="87862752"/>
<protein>
    <submittedName>
        <fullName evidence="2">Uncharacterized protein</fullName>
    </submittedName>
</protein>
<feature type="compositionally biased region" description="Basic and acidic residues" evidence="1">
    <location>
        <begin position="75"/>
        <end position="97"/>
    </location>
</feature>
<dbReference type="Proteomes" id="UP001278500">
    <property type="component" value="Unassembled WGS sequence"/>
</dbReference>
<keyword evidence="3" id="KW-1185">Reference proteome</keyword>
<dbReference type="RefSeq" id="XP_062682068.1">
    <property type="nucleotide sequence ID" value="XM_062825598.1"/>
</dbReference>
<proteinExistence type="predicted"/>
<dbReference type="AlphaFoldDB" id="A0AAE0MRW2"/>
<gene>
    <name evidence="2" type="ORF">B0H65DRAFT_442827</name>
</gene>
<sequence>MAEGERYTRLFVDRKPRLKEPVRMEDQVVRLAQPPSLAQRFLKLGRGSPLLSGCVGGQREVVVRDWRERYDVKSSRAVEPDMTRSKSGSEERKKEAEEPGQVPGPRSATKGYPQGLPFHLGGGERGWRSLTPHAGARLHCYSVRSLASFREQAGWTVKVEKWKLSIHLNLLVIRALQDKRQDERYKNSDLKLFSPSGSDLEKYARVLLEGNLFNKATYLRGFYF</sequence>
<reference evidence="2" key="2">
    <citation type="submission" date="2023-06" db="EMBL/GenBank/DDBJ databases">
        <authorList>
            <consortium name="Lawrence Berkeley National Laboratory"/>
            <person name="Haridas S."/>
            <person name="Hensen N."/>
            <person name="Bonometti L."/>
            <person name="Westerberg I."/>
            <person name="Brannstrom I.O."/>
            <person name="Guillou S."/>
            <person name="Cros-Aarteil S."/>
            <person name="Calhoun S."/>
            <person name="Kuo A."/>
            <person name="Mondo S."/>
            <person name="Pangilinan J."/>
            <person name="Riley R."/>
            <person name="Labutti K."/>
            <person name="Andreopoulos B."/>
            <person name="Lipzen A."/>
            <person name="Chen C."/>
            <person name="Yanf M."/>
            <person name="Daum C."/>
            <person name="Ng V."/>
            <person name="Clum A."/>
            <person name="Steindorff A."/>
            <person name="Ohm R."/>
            <person name="Martin F."/>
            <person name="Silar P."/>
            <person name="Natvig D."/>
            <person name="Lalanne C."/>
            <person name="Gautier V."/>
            <person name="Ament-Velasquez S.L."/>
            <person name="Kruys A."/>
            <person name="Hutchinson M.I."/>
            <person name="Powell A.J."/>
            <person name="Barry K."/>
            <person name="Miller A.N."/>
            <person name="Grigoriev I.V."/>
            <person name="Debuchy R."/>
            <person name="Gladieux P."/>
            <person name="Thoren M.H."/>
            <person name="Johannesson H."/>
        </authorList>
    </citation>
    <scope>NUCLEOTIDE SEQUENCE</scope>
    <source>
        <strain evidence="2">CBS 560.94</strain>
    </source>
</reference>
<evidence type="ECO:0000256" key="1">
    <source>
        <dbReference type="SAM" id="MobiDB-lite"/>
    </source>
</evidence>
<organism evidence="2 3">
    <name type="scientific">Neurospora tetraspora</name>
    <dbReference type="NCBI Taxonomy" id="94610"/>
    <lineage>
        <taxon>Eukaryota</taxon>
        <taxon>Fungi</taxon>
        <taxon>Dikarya</taxon>
        <taxon>Ascomycota</taxon>
        <taxon>Pezizomycotina</taxon>
        <taxon>Sordariomycetes</taxon>
        <taxon>Sordariomycetidae</taxon>
        <taxon>Sordariales</taxon>
        <taxon>Sordariaceae</taxon>
        <taxon>Neurospora</taxon>
    </lineage>
</organism>
<comment type="caution">
    <text evidence="2">The sequence shown here is derived from an EMBL/GenBank/DDBJ whole genome shotgun (WGS) entry which is preliminary data.</text>
</comment>
<name>A0AAE0MRW2_9PEZI</name>
<reference evidence="2" key="1">
    <citation type="journal article" date="2023" name="Mol. Phylogenet. Evol.">
        <title>Genome-scale phylogeny and comparative genomics of the fungal order Sordariales.</title>
        <authorList>
            <person name="Hensen N."/>
            <person name="Bonometti L."/>
            <person name="Westerberg I."/>
            <person name="Brannstrom I.O."/>
            <person name="Guillou S."/>
            <person name="Cros-Aarteil S."/>
            <person name="Calhoun S."/>
            <person name="Haridas S."/>
            <person name="Kuo A."/>
            <person name="Mondo S."/>
            <person name="Pangilinan J."/>
            <person name="Riley R."/>
            <person name="LaButti K."/>
            <person name="Andreopoulos B."/>
            <person name="Lipzen A."/>
            <person name="Chen C."/>
            <person name="Yan M."/>
            <person name="Daum C."/>
            <person name="Ng V."/>
            <person name="Clum A."/>
            <person name="Steindorff A."/>
            <person name="Ohm R.A."/>
            <person name="Martin F."/>
            <person name="Silar P."/>
            <person name="Natvig D.O."/>
            <person name="Lalanne C."/>
            <person name="Gautier V."/>
            <person name="Ament-Velasquez S.L."/>
            <person name="Kruys A."/>
            <person name="Hutchinson M.I."/>
            <person name="Powell A.J."/>
            <person name="Barry K."/>
            <person name="Miller A.N."/>
            <person name="Grigoriev I.V."/>
            <person name="Debuchy R."/>
            <person name="Gladieux P."/>
            <person name="Hiltunen Thoren M."/>
            <person name="Johannesson H."/>
        </authorList>
    </citation>
    <scope>NUCLEOTIDE SEQUENCE</scope>
    <source>
        <strain evidence="2">CBS 560.94</strain>
    </source>
</reference>
<evidence type="ECO:0000313" key="3">
    <source>
        <dbReference type="Proteomes" id="UP001278500"/>
    </source>
</evidence>
<accession>A0AAE0MRW2</accession>
<feature type="region of interest" description="Disordered" evidence="1">
    <location>
        <begin position="75"/>
        <end position="114"/>
    </location>
</feature>